<protein>
    <submittedName>
        <fullName evidence="2">White colony protein WHS11</fullName>
    </submittedName>
</protein>
<gene>
    <name evidence="2" type="ORF">LELG_00631</name>
</gene>
<dbReference type="Pfam" id="PF04119">
    <property type="entry name" value="HSP9_HSP12"/>
    <property type="match status" value="1"/>
</dbReference>
<evidence type="ECO:0000313" key="2">
    <source>
        <dbReference type="EMBL" id="EDK42453.1"/>
    </source>
</evidence>
<name>A5DTE5_LODEL</name>
<organism evidence="2 3">
    <name type="scientific">Lodderomyces elongisporus (strain ATCC 11503 / CBS 2605 / JCM 1781 / NBRC 1676 / NRRL YB-4239)</name>
    <name type="common">Yeast</name>
    <name type="synonym">Saccharomyces elongisporus</name>
    <dbReference type="NCBI Taxonomy" id="379508"/>
    <lineage>
        <taxon>Eukaryota</taxon>
        <taxon>Fungi</taxon>
        <taxon>Dikarya</taxon>
        <taxon>Ascomycota</taxon>
        <taxon>Saccharomycotina</taxon>
        <taxon>Pichiomycetes</taxon>
        <taxon>Debaryomycetaceae</taxon>
        <taxon>Candida/Lodderomyces clade</taxon>
        <taxon>Lodderomyces</taxon>
    </lineage>
</organism>
<sequence length="65" mass="6892">MSDLGRQNIGDKVESAVKPDSQKSTGESLKDTVAGKVDDFAGKGQSDKDKSWTQKASDAVFGESK</sequence>
<dbReference type="KEGG" id="lel:PVL30_000612"/>
<feature type="region of interest" description="Disordered" evidence="1">
    <location>
        <begin position="1"/>
        <end position="65"/>
    </location>
</feature>
<dbReference type="OMA" id="DNQKSYS"/>
<dbReference type="eggNOG" id="ENOG502SE1P">
    <property type="taxonomic scope" value="Eukaryota"/>
</dbReference>
<accession>A5DTE5</accession>
<reference evidence="2 3" key="1">
    <citation type="journal article" date="2009" name="Nature">
        <title>Evolution of pathogenicity and sexual reproduction in eight Candida genomes.</title>
        <authorList>
            <person name="Butler G."/>
            <person name="Rasmussen M.D."/>
            <person name="Lin M.F."/>
            <person name="Santos M.A."/>
            <person name="Sakthikumar S."/>
            <person name="Munro C.A."/>
            <person name="Rheinbay E."/>
            <person name="Grabherr M."/>
            <person name="Forche A."/>
            <person name="Reedy J.L."/>
            <person name="Agrafioti I."/>
            <person name="Arnaud M.B."/>
            <person name="Bates S."/>
            <person name="Brown A.J."/>
            <person name="Brunke S."/>
            <person name="Costanzo M.C."/>
            <person name="Fitzpatrick D.A."/>
            <person name="de Groot P.W."/>
            <person name="Harris D."/>
            <person name="Hoyer L.L."/>
            <person name="Hube B."/>
            <person name="Klis F.M."/>
            <person name="Kodira C."/>
            <person name="Lennard N."/>
            <person name="Logue M.E."/>
            <person name="Martin R."/>
            <person name="Neiman A.M."/>
            <person name="Nikolaou E."/>
            <person name="Quail M.A."/>
            <person name="Quinn J."/>
            <person name="Santos M.C."/>
            <person name="Schmitzberger F.F."/>
            <person name="Sherlock G."/>
            <person name="Shah P."/>
            <person name="Silverstein K.A."/>
            <person name="Skrzypek M.S."/>
            <person name="Soll D."/>
            <person name="Staggs R."/>
            <person name="Stansfield I."/>
            <person name="Stumpf M.P."/>
            <person name="Sudbery P.E."/>
            <person name="Srikantha T."/>
            <person name="Zeng Q."/>
            <person name="Berman J."/>
            <person name="Berriman M."/>
            <person name="Heitman J."/>
            <person name="Gow N.A."/>
            <person name="Lorenz M.C."/>
            <person name="Birren B.W."/>
            <person name="Kellis M."/>
            <person name="Cuomo C.A."/>
        </authorList>
    </citation>
    <scope>NUCLEOTIDE SEQUENCE [LARGE SCALE GENOMIC DNA]</scope>
    <source>
        <strain evidence="3">ATCC 11503 / BCRC 21390 / CBS 2605 / JCM 1781 / NBRC 1676 / NRRL YB-4239</strain>
    </source>
</reference>
<dbReference type="InterPro" id="IPR007250">
    <property type="entry name" value="HSP9_HSP12"/>
</dbReference>
<dbReference type="AlphaFoldDB" id="A5DTE5"/>
<dbReference type="Proteomes" id="UP000001996">
    <property type="component" value="Unassembled WGS sequence"/>
</dbReference>
<evidence type="ECO:0000313" key="3">
    <source>
        <dbReference type="Proteomes" id="UP000001996"/>
    </source>
</evidence>
<dbReference type="Gene3D" id="6.10.280.100">
    <property type="match status" value="1"/>
</dbReference>
<dbReference type="VEuPathDB" id="FungiDB:LELG_00631"/>
<feature type="compositionally biased region" description="Basic and acidic residues" evidence="1">
    <location>
        <begin position="9"/>
        <end position="21"/>
    </location>
</feature>
<evidence type="ECO:0000256" key="1">
    <source>
        <dbReference type="SAM" id="MobiDB-lite"/>
    </source>
</evidence>
<dbReference type="InParanoid" id="A5DTE5"/>
<feature type="compositionally biased region" description="Basic and acidic residues" evidence="1">
    <location>
        <begin position="36"/>
        <end position="52"/>
    </location>
</feature>
<dbReference type="OrthoDB" id="2348401at2759"/>
<dbReference type="EMBL" id="CH981524">
    <property type="protein sequence ID" value="EDK42453.1"/>
    <property type="molecule type" value="Genomic_DNA"/>
</dbReference>
<dbReference type="HOGENOM" id="CLU_102617_3_1_1"/>
<dbReference type="PIRSF" id="PIRSF002590">
    <property type="entry name" value="HSP9/HSP12_fun"/>
    <property type="match status" value="1"/>
</dbReference>
<dbReference type="GeneID" id="5234681"/>
<dbReference type="STRING" id="379508.A5DTE5"/>
<keyword evidence="3" id="KW-1185">Reference proteome</keyword>
<proteinExistence type="predicted"/>